<evidence type="ECO:0000313" key="1">
    <source>
        <dbReference type="EMBL" id="DAD79778.1"/>
    </source>
</evidence>
<protein>
    <submittedName>
        <fullName evidence="1">Uncharacterized protein</fullName>
    </submittedName>
</protein>
<dbReference type="EMBL" id="BK014872">
    <property type="protein sequence ID" value="DAD79778.1"/>
    <property type="molecule type" value="Genomic_DNA"/>
</dbReference>
<name>A0A8S5MC11_9CAUD</name>
<accession>A0A8S5MC11</accession>
<reference evidence="1" key="1">
    <citation type="journal article" date="2021" name="Proc. Natl. Acad. Sci. U.S.A.">
        <title>A Catalog of Tens of Thousands of Viruses from Human Metagenomes Reveals Hidden Associations with Chronic Diseases.</title>
        <authorList>
            <person name="Tisza M.J."/>
            <person name="Buck C.B."/>
        </authorList>
    </citation>
    <scope>NUCLEOTIDE SEQUENCE</scope>
    <source>
        <strain evidence="1">CtG7D9</strain>
    </source>
</reference>
<sequence length="30" mass="3604">MTVNYYILGYIIYSSYYCQKKGGKKNDLYN</sequence>
<organism evidence="1">
    <name type="scientific">Siphoviridae sp. ctG7D9</name>
    <dbReference type="NCBI Taxonomy" id="2826218"/>
    <lineage>
        <taxon>Viruses</taxon>
        <taxon>Duplodnaviria</taxon>
        <taxon>Heunggongvirae</taxon>
        <taxon>Uroviricota</taxon>
        <taxon>Caudoviricetes</taxon>
    </lineage>
</organism>
<proteinExistence type="predicted"/>